<dbReference type="EMBL" id="ONZF01000002">
    <property type="protein sequence ID" value="SPJ23477.1"/>
    <property type="molecule type" value="Genomic_DNA"/>
</dbReference>
<dbReference type="AlphaFoldDB" id="A0A2R8BTH0"/>
<dbReference type="InterPro" id="IPR036388">
    <property type="entry name" value="WH-like_DNA-bd_sf"/>
</dbReference>
<gene>
    <name evidence="2" type="primary">nagC_1</name>
    <name evidence="2" type="ORF">PAA8504_01288</name>
</gene>
<protein>
    <submittedName>
        <fullName evidence="2">N-acetylglucosamine repressor</fullName>
    </submittedName>
</protein>
<dbReference type="SUPFAM" id="SSF53067">
    <property type="entry name" value="Actin-like ATPase domain"/>
    <property type="match status" value="1"/>
</dbReference>
<dbReference type="OrthoDB" id="9810372at2"/>
<dbReference type="CDD" id="cd24073">
    <property type="entry name" value="ASKHA_ATPase_ROK_CYANR"/>
    <property type="match status" value="1"/>
</dbReference>
<organism evidence="2 3">
    <name type="scientific">Palleronia abyssalis</name>
    <dbReference type="NCBI Taxonomy" id="1501240"/>
    <lineage>
        <taxon>Bacteria</taxon>
        <taxon>Pseudomonadati</taxon>
        <taxon>Pseudomonadota</taxon>
        <taxon>Alphaproteobacteria</taxon>
        <taxon>Rhodobacterales</taxon>
        <taxon>Roseobacteraceae</taxon>
        <taxon>Palleronia</taxon>
    </lineage>
</organism>
<dbReference type="InterPro" id="IPR049874">
    <property type="entry name" value="ROK_cs"/>
</dbReference>
<accession>A0A2R8BTH0</accession>
<sequence>MAADIAEEGDSVCGPLIVGPDPSRPLKLQIFDYVRASGPVSRARVARDLGISPGTVSTLTGALIDSMLLCESPVSRSAANSIRGRPPVGLAVRPEAFIVAGIKLSSRDSTGILLDFAGQQLTSIRHRSSAPQTDVDAQLATITAMVDKMLCDVGRTRRDLGAVGVGVPGFVHHASGRVHWSWALDGRDIDFARIATERIGVPVAVDNDANLVALAELWFGKGRDRANFAVVTIEQGVGMGMVLDHRVFRGANGVGPELGHTKVQIDGALCRCGQRGCLEAYLADYAIAREAYAALNLQIEDTQPVPELIDALQTAAASGNEVAQSIFDRARHHLAAGLSTVINLFDPPLLILSGGQRRFDWLNTQDLLVEMQAFTIDSGQPLPPLVIHEWGDLLWAYGAGALALSRITETELGLVREDVA</sequence>
<dbReference type="Pfam" id="PF00480">
    <property type="entry name" value="ROK"/>
    <property type="match status" value="1"/>
</dbReference>
<dbReference type="Proteomes" id="UP000244912">
    <property type="component" value="Unassembled WGS sequence"/>
</dbReference>
<dbReference type="InterPro" id="IPR036390">
    <property type="entry name" value="WH_DNA-bd_sf"/>
</dbReference>
<evidence type="ECO:0000313" key="2">
    <source>
        <dbReference type="EMBL" id="SPJ23477.1"/>
    </source>
</evidence>
<evidence type="ECO:0000256" key="1">
    <source>
        <dbReference type="ARBA" id="ARBA00006479"/>
    </source>
</evidence>
<keyword evidence="3" id="KW-1185">Reference proteome</keyword>
<proteinExistence type="inferred from homology"/>
<name>A0A2R8BTH0_9RHOB</name>
<dbReference type="RefSeq" id="WP_108893304.1">
    <property type="nucleotide sequence ID" value="NZ_ONZF01000002.1"/>
</dbReference>
<comment type="similarity">
    <text evidence="1">Belongs to the ROK (NagC/XylR) family.</text>
</comment>
<dbReference type="PANTHER" id="PTHR18964">
    <property type="entry name" value="ROK (REPRESSOR, ORF, KINASE) FAMILY"/>
    <property type="match status" value="1"/>
</dbReference>
<dbReference type="PROSITE" id="PS01125">
    <property type="entry name" value="ROK"/>
    <property type="match status" value="1"/>
</dbReference>
<dbReference type="Gene3D" id="3.30.420.40">
    <property type="match status" value="2"/>
</dbReference>
<reference evidence="2 3" key="1">
    <citation type="submission" date="2018-03" db="EMBL/GenBank/DDBJ databases">
        <authorList>
            <person name="Keele B.F."/>
        </authorList>
    </citation>
    <scope>NUCLEOTIDE SEQUENCE [LARGE SCALE GENOMIC DNA]</scope>
    <source>
        <strain evidence="2 3">CECT 8504</strain>
    </source>
</reference>
<dbReference type="SUPFAM" id="SSF46785">
    <property type="entry name" value="Winged helix' DNA-binding domain"/>
    <property type="match status" value="1"/>
</dbReference>
<dbReference type="Gene3D" id="1.10.10.10">
    <property type="entry name" value="Winged helix-like DNA-binding domain superfamily/Winged helix DNA-binding domain"/>
    <property type="match status" value="1"/>
</dbReference>
<dbReference type="InterPro" id="IPR000600">
    <property type="entry name" value="ROK"/>
</dbReference>
<evidence type="ECO:0000313" key="3">
    <source>
        <dbReference type="Proteomes" id="UP000244912"/>
    </source>
</evidence>
<dbReference type="InterPro" id="IPR043129">
    <property type="entry name" value="ATPase_NBD"/>
</dbReference>
<dbReference type="PANTHER" id="PTHR18964:SF173">
    <property type="entry name" value="GLUCOKINASE"/>
    <property type="match status" value="1"/>
</dbReference>